<reference evidence="3" key="1">
    <citation type="journal article" date="2016" name="Nat. Commun.">
        <title>Genome analysis of three Pneumocystis species reveals adaptation mechanisms to life exclusively in mammalian hosts.</title>
        <authorList>
            <person name="Ma L."/>
            <person name="Chen Z."/>
            <person name="Huang D.W."/>
            <person name="Kutty G."/>
            <person name="Ishihara M."/>
            <person name="Wang H."/>
            <person name="Abouelleil A."/>
            <person name="Bishop L."/>
            <person name="Davey E."/>
            <person name="Deng R."/>
            <person name="Deng X."/>
            <person name="Fan L."/>
            <person name="Fantoni G."/>
            <person name="Fitzgerald M."/>
            <person name="Gogineni E."/>
            <person name="Goldberg J.M."/>
            <person name="Handley G."/>
            <person name="Hu X."/>
            <person name="Huber C."/>
            <person name="Jiao X."/>
            <person name="Jones K."/>
            <person name="Levin J.Z."/>
            <person name="Liu Y."/>
            <person name="Macdonald P."/>
            <person name="Melnikov A."/>
            <person name="Raley C."/>
            <person name="Sassi M."/>
            <person name="Sherman B.T."/>
            <person name="Song X."/>
            <person name="Sykes S."/>
            <person name="Tran B."/>
            <person name="Walsh L."/>
            <person name="Xia Y."/>
            <person name="Yang J."/>
            <person name="Young S."/>
            <person name="Zeng Q."/>
            <person name="Zheng X."/>
            <person name="Stephens R."/>
            <person name="Nusbaum C."/>
            <person name="Birren B.W."/>
            <person name="Azadi P."/>
            <person name="Lempicki R.A."/>
            <person name="Cuomo C.A."/>
            <person name="Kovacs J.A."/>
        </authorList>
    </citation>
    <scope>NUCLEOTIDE SEQUENCE [LARGE SCALE GENOMIC DNA]</scope>
    <source>
        <strain evidence="3">RU7</strain>
    </source>
</reference>
<dbReference type="AlphaFoldDB" id="A0A0W4ZWL9"/>
<sequence>MKTRQQHTKQKENKENIDISNEISECISESLSQNQKQNISTDVTSTQIKDFLQTKHHINNEDLNFMVKNFIRLALAFEHTRTPIKREDITKKILLPSYPRSFTLVFEKTQEKLRNIFGMELVELPYKNHNKYMSTSQLHKNKNLHAKNLSSVTQSSKSWILCNVLDPKYSELVFQIPTIKEGTFSGIVMIILSIIVMNNGIVSEELLIKYLSHLQMNDDTPIGNLDKILKEMVKKGYLDKIKDDFASTNEKGCIYFLGPRGKIEIDPKRLTNFIEKIQGDTAPHNLKEIVEKLFNKSVSNEP</sequence>
<dbReference type="RefSeq" id="XP_018231471.1">
    <property type="nucleotide sequence ID" value="XM_018372531.1"/>
</dbReference>
<name>A0A0W4ZWL9_PNEJ7</name>
<dbReference type="Gene3D" id="1.10.10.1200">
    <property type="entry name" value="MAGE homology domain, winged helix WH1 motif"/>
    <property type="match status" value="1"/>
</dbReference>
<dbReference type="InterPro" id="IPR041898">
    <property type="entry name" value="MAGE_WH1"/>
</dbReference>
<organism evidence="2 3">
    <name type="scientific">Pneumocystis jirovecii (strain RU7)</name>
    <name type="common">Human pneumocystis pneumonia agent</name>
    <dbReference type="NCBI Taxonomy" id="1408657"/>
    <lineage>
        <taxon>Eukaryota</taxon>
        <taxon>Fungi</taxon>
        <taxon>Dikarya</taxon>
        <taxon>Ascomycota</taxon>
        <taxon>Taphrinomycotina</taxon>
        <taxon>Pneumocystomycetes</taxon>
        <taxon>Pneumocystaceae</taxon>
        <taxon>Pneumocystis</taxon>
    </lineage>
</organism>
<dbReference type="OrthoDB" id="205198at2759"/>
<evidence type="ECO:0000259" key="1">
    <source>
        <dbReference type="PROSITE" id="PS50838"/>
    </source>
</evidence>
<dbReference type="PROSITE" id="PS50838">
    <property type="entry name" value="MAGE"/>
    <property type="match status" value="1"/>
</dbReference>
<keyword evidence="3" id="KW-1185">Reference proteome</keyword>
<dbReference type="PANTHER" id="PTHR11736">
    <property type="entry name" value="MELANOMA-ASSOCIATED ANTIGEN MAGE ANTIGEN"/>
    <property type="match status" value="1"/>
</dbReference>
<dbReference type="InterPro" id="IPR041899">
    <property type="entry name" value="MAGE_WH2"/>
</dbReference>
<dbReference type="GO" id="GO:0005634">
    <property type="term" value="C:nucleus"/>
    <property type="evidence" value="ECO:0007669"/>
    <property type="project" value="TreeGrafter"/>
</dbReference>
<dbReference type="InterPro" id="IPR002190">
    <property type="entry name" value="MHD_dom"/>
</dbReference>
<dbReference type="eggNOG" id="KOG4562">
    <property type="taxonomic scope" value="Eukaryota"/>
</dbReference>
<dbReference type="SMART" id="SM01373">
    <property type="entry name" value="MAGE"/>
    <property type="match status" value="1"/>
</dbReference>
<dbReference type="Pfam" id="PF01454">
    <property type="entry name" value="MAGE"/>
    <property type="match status" value="1"/>
</dbReference>
<dbReference type="GeneID" id="28938786"/>
<accession>A0A0W4ZWL9</accession>
<dbReference type="EMBL" id="LFWA01000001">
    <property type="protein sequence ID" value="KTW32779.1"/>
    <property type="molecule type" value="Genomic_DNA"/>
</dbReference>
<dbReference type="STRING" id="1408657.A0A0W4ZWL9"/>
<feature type="domain" description="MAGE" evidence="1">
    <location>
        <begin position="63"/>
        <end position="279"/>
    </location>
</feature>
<dbReference type="PANTHER" id="PTHR11736:SF14">
    <property type="entry name" value="NSE3 HOMOLOG, SMC5-SMC6 COMPLEX COMPONENT"/>
    <property type="match status" value="1"/>
</dbReference>
<evidence type="ECO:0000313" key="3">
    <source>
        <dbReference type="Proteomes" id="UP000053447"/>
    </source>
</evidence>
<proteinExistence type="predicted"/>
<comment type="caution">
    <text evidence="2">The sequence shown here is derived from an EMBL/GenBank/DDBJ whole genome shotgun (WGS) entry which is preliminary data.</text>
</comment>
<dbReference type="Proteomes" id="UP000053447">
    <property type="component" value="Unassembled WGS sequence"/>
</dbReference>
<dbReference type="VEuPathDB" id="FungiDB:T551_00264"/>
<dbReference type="Gene3D" id="1.10.10.1210">
    <property type="entry name" value="MAGE homology domain, winged helix WH2 motif"/>
    <property type="match status" value="1"/>
</dbReference>
<evidence type="ECO:0000313" key="2">
    <source>
        <dbReference type="EMBL" id="KTW32779.1"/>
    </source>
</evidence>
<dbReference type="GO" id="GO:0006281">
    <property type="term" value="P:DNA repair"/>
    <property type="evidence" value="ECO:0007669"/>
    <property type="project" value="TreeGrafter"/>
</dbReference>
<gene>
    <name evidence="2" type="ORF">T551_00264</name>
</gene>
<protein>
    <recommendedName>
        <fullName evidence="1">MAGE domain-containing protein</fullName>
    </recommendedName>
</protein>
<dbReference type="InterPro" id="IPR037445">
    <property type="entry name" value="MAGE"/>
</dbReference>